<evidence type="ECO:0000256" key="3">
    <source>
        <dbReference type="ARBA" id="ARBA00023274"/>
    </source>
</evidence>
<dbReference type="NCBIfam" id="TIGR01071">
    <property type="entry name" value="rplO_bact"/>
    <property type="match status" value="1"/>
</dbReference>
<evidence type="ECO:0000313" key="6">
    <source>
        <dbReference type="EMBL" id="GAA5803272.1"/>
    </source>
</evidence>
<comment type="caution">
    <text evidence="6">The sequence shown here is derived from an EMBL/GenBank/DDBJ whole genome shotgun (WGS) entry which is preliminary data.</text>
</comment>
<reference evidence="6 7" key="1">
    <citation type="submission" date="2024-04" db="EMBL/GenBank/DDBJ databases">
        <title>genome sequences of Mucor flavus KT1a and Helicostylum pulchrum KT1b strains isolation_sourced from the surface of a dry-aged beef.</title>
        <authorList>
            <person name="Toyotome T."/>
            <person name="Hosono M."/>
            <person name="Torimaru M."/>
            <person name="Fukuda K."/>
            <person name="Mikami N."/>
        </authorList>
    </citation>
    <scope>NUCLEOTIDE SEQUENCE [LARGE SCALE GENOMIC DNA]</scope>
    <source>
        <strain evidence="6 7">KT1b</strain>
    </source>
</reference>
<evidence type="ECO:0000256" key="1">
    <source>
        <dbReference type="ARBA" id="ARBA00007320"/>
    </source>
</evidence>
<keyword evidence="2" id="KW-0689">Ribosomal protein</keyword>
<dbReference type="InterPro" id="IPR030878">
    <property type="entry name" value="Ribosomal_uL15"/>
</dbReference>
<dbReference type="InterPro" id="IPR036227">
    <property type="entry name" value="Ribosomal_uL15/eL18_sf"/>
</dbReference>
<dbReference type="PANTHER" id="PTHR12934">
    <property type="entry name" value="50S RIBOSOMAL PROTEIN L15"/>
    <property type="match status" value="1"/>
</dbReference>
<feature type="region of interest" description="Disordered" evidence="4">
    <location>
        <begin position="45"/>
        <end position="78"/>
    </location>
</feature>
<dbReference type="Gene3D" id="3.100.10.10">
    <property type="match status" value="1"/>
</dbReference>
<protein>
    <recommendedName>
        <fullName evidence="5">Large ribosomal subunit protein uL15/eL18 domain-containing protein</fullName>
    </recommendedName>
</protein>
<organism evidence="6 7">
    <name type="scientific">Helicostylum pulchrum</name>
    <dbReference type="NCBI Taxonomy" id="562976"/>
    <lineage>
        <taxon>Eukaryota</taxon>
        <taxon>Fungi</taxon>
        <taxon>Fungi incertae sedis</taxon>
        <taxon>Mucoromycota</taxon>
        <taxon>Mucoromycotina</taxon>
        <taxon>Mucoromycetes</taxon>
        <taxon>Mucorales</taxon>
        <taxon>Mucorineae</taxon>
        <taxon>Mucoraceae</taxon>
        <taxon>Helicostylum</taxon>
    </lineage>
</organism>
<dbReference type="Pfam" id="PF00828">
    <property type="entry name" value="Ribosomal_L27A"/>
    <property type="match status" value="1"/>
</dbReference>
<evidence type="ECO:0000313" key="7">
    <source>
        <dbReference type="Proteomes" id="UP001476247"/>
    </source>
</evidence>
<proteinExistence type="inferred from homology"/>
<sequence length="236" mass="26212">MLRSVLSTKGRFTTALPVRAFATQAVIQPPKTPVNLAHLSDNHGAVSERTRLGRGPGYGKGKTSGRGHKGQKARCGNGQPVPWFEGGQTPLVRRLPKRGFFNIHGKDYQELNLDRLQHWITTGRIDASQPITMKHLLDSRCIHKIEDGVKLLSVGADTFNTPITIEVSRASQKAIEAIEKVGGKIVTRYYNAIGLRSVIHPEKFSQTPKLAAPLRKEELKYYIDPKNRGYLAQQEA</sequence>
<comment type="similarity">
    <text evidence="1">Belongs to the universal ribosomal protein uL15 family.</text>
</comment>
<dbReference type="PANTHER" id="PTHR12934:SF11">
    <property type="entry name" value="LARGE RIBOSOMAL SUBUNIT PROTEIN UL15M"/>
    <property type="match status" value="1"/>
</dbReference>
<accession>A0ABP9YAE4</accession>
<gene>
    <name evidence="6" type="ORF">HPULCUR_008751</name>
</gene>
<evidence type="ECO:0000259" key="5">
    <source>
        <dbReference type="Pfam" id="PF00828"/>
    </source>
</evidence>
<name>A0ABP9YAE4_9FUNG</name>
<dbReference type="SUPFAM" id="SSF52080">
    <property type="entry name" value="Ribosomal proteins L15p and L18e"/>
    <property type="match status" value="1"/>
</dbReference>
<keyword evidence="7" id="KW-1185">Reference proteome</keyword>
<evidence type="ECO:0000256" key="2">
    <source>
        <dbReference type="ARBA" id="ARBA00022980"/>
    </source>
</evidence>
<evidence type="ECO:0000256" key="4">
    <source>
        <dbReference type="SAM" id="MobiDB-lite"/>
    </source>
</evidence>
<dbReference type="InterPro" id="IPR021131">
    <property type="entry name" value="Ribosomal_uL15/eL18"/>
</dbReference>
<dbReference type="EMBL" id="BAABUJ010000027">
    <property type="protein sequence ID" value="GAA5803272.1"/>
    <property type="molecule type" value="Genomic_DNA"/>
</dbReference>
<feature type="domain" description="Large ribosomal subunit protein uL15/eL18" evidence="5">
    <location>
        <begin position="110"/>
        <end position="186"/>
    </location>
</feature>
<dbReference type="HAMAP" id="MF_01341">
    <property type="entry name" value="Ribosomal_uL15"/>
    <property type="match status" value="1"/>
</dbReference>
<feature type="compositionally biased region" description="Basic residues" evidence="4">
    <location>
        <begin position="63"/>
        <end position="72"/>
    </location>
</feature>
<keyword evidence="3" id="KW-0687">Ribonucleoprotein</keyword>
<dbReference type="Proteomes" id="UP001476247">
    <property type="component" value="Unassembled WGS sequence"/>
</dbReference>
<dbReference type="InterPro" id="IPR005749">
    <property type="entry name" value="Ribosomal_uL15_bac-type"/>
</dbReference>